<reference evidence="2" key="1">
    <citation type="journal article" date="2020" name="Stud. Mycol.">
        <title>101 Dothideomycetes genomes: A test case for predicting lifestyles and emergence of pathogens.</title>
        <authorList>
            <person name="Haridas S."/>
            <person name="Albert R."/>
            <person name="Binder M."/>
            <person name="Bloem J."/>
            <person name="LaButti K."/>
            <person name="Salamov A."/>
            <person name="Andreopoulos B."/>
            <person name="Baker S."/>
            <person name="Barry K."/>
            <person name="Bills G."/>
            <person name="Bluhm B."/>
            <person name="Cannon C."/>
            <person name="Castanera R."/>
            <person name="Culley D."/>
            <person name="Daum C."/>
            <person name="Ezra D."/>
            <person name="Gonzalez J."/>
            <person name="Henrissat B."/>
            <person name="Kuo A."/>
            <person name="Liang C."/>
            <person name="Lipzen A."/>
            <person name="Lutzoni F."/>
            <person name="Magnuson J."/>
            <person name="Mondo S."/>
            <person name="Nolan M."/>
            <person name="Ohm R."/>
            <person name="Pangilinan J."/>
            <person name="Park H.-J."/>
            <person name="Ramirez L."/>
            <person name="Alfaro M."/>
            <person name="Sun H."/>
            <person name="Tritt A."/>
            <person name="Yoshinaga Y."/>
            <person name="Zwiers L.-H."/>
            <person name="Turgeon B."/>
            <person name="Goodwin S."/>
            <person name="Spatafora J."/>
            <person name="Crous P."/>
            <person name="Grigoriev I."/>
        </authorList>
    </citation>
    <scope>NUCLEOTIDE SEQUENCE [LARGE SCALE GENOMIC DNA]</scope>
    <source>
        <strain evidence="2">CBS 304.66</strain>
    </source>
</reference>
<proteinExistence type="predicted"/>
<name>A0A9P4JZV9_9PLEO</name>
<dbReference type="AlphaFoldDB" id="A0A9P4JZV9"/>
<accession>A0A9P4JZV9</accession>
<organism evidence="1 2">
    <name type="scientific">Lojkania enalia</name>
    <dbReference type="NCBI Taxonomy" id="147567"/>
    <lineage>
        <taxon>Eukaryota</taxon>
        <taxon>Fungi</taxon>
        <taxon>Dikarya</taxon>
        <taxon>Ascomycota</taxon>
        <taxon>Pezizomycotina</taxon>
        <taxon>Dothideomycetes</taxon>
        <taxon>Pleosporomycetidae</taxon>
        <taxon>Pleosporales</taxon>
        <taxon>Pleosporales incertae sedis</taxon>
        <taxon>Lojkania</taxon>
    </lineage>
</organism>
<dbReference type="Proteomes" id="UP000800093">
    <property type="component" value="Unassembled WGS sequence"/>
</dbReference>
<evidence type="ECO:0000313" key="1">
    <source>
        <dbReference type="EMBL" id="KAF2260304.1"/>
    </source>
</evidence>
<protein>
    <submittedName>
        <fullName evidence="1">Uncharacterized protein</fullName>
    </submittedName>
</protein>
<sequence>MPSCLRSPTCIKYFFFADAPGHCHSALRGLVVRPAARATLSYALPKVHYSCNVAVASSNVAYIAITFRSIASYCIVTSKGRKNCNNCTRSSDSDISLRLVNITIIRSIDDNGDGDSVFISTLNLNILPTIPARLVNAALYVASSIASGQS</sequence>
<evidence type="ECO:0000313" key="2">
    <source>
        <dbReference type="Proteomes" id="UP000800093"/>
    </source>
</evidence>
<dbReference type="EMBL" id="ML986684">
    <property type="protein sequence ID" value="KAF2260304.1"/>
    <property type="molecule type" value="Genomic_DNA"/>
</dbReference>
<gene>
    <name evidence="1" type="ORF">CC78DRAFT_29386</name>
</gene>
<keyword evidence="2" id="KW-1185">Reference proteome</keyword>
<comment type="caution">
    <text evidence="1">The sequence shown here is derived from an EMBL/GenBank/DDBJ whole genome shotgun (WGS) entry which is preliminary data.</text>
</comment>